<dbReference type="RefSeq" id="WP_121169962.1">
    <property type="nucleotide sequence ID" value="NZ_RBIE01000001.1"/>
</dbReference>
<evidence type="ECO:0000256" key="1">
    <source>
        <dbReference type="SAM" id="SignalP"/>
    </source>
</evidence>
<accession>A0A420W8U2</accession>
<protein>
    <submittedName>
        <fullName evidence="2">Uncharacterized protein</fullName>
    </submittedName>
</protein>
<comment type="caution">
    <text evidence="2">The sequence shown here is derived from an EMBL/GenBank/DDBJ whole genome shotgun (WGS) entry which is preliminary data.</text>
</comment>
<feature type="signal peptide" evidence="1">
    <location>
        <begin position="1"/>
        <end position="16"/>
    </location>
</feature>
<dbReference type="InterPro" id="IPR036280">
    <property type="entry name" value="Multihaem_cyt_sf"/>
</dbReference>
<reference evidence="2 3" key="1">
    <citation type="submission" date="2018-10" db="EMBL/GenBank/DDBJ databases">
        <title>Genomic Encyclopedia of Type Strains, Phase IV (KMG-IV): sequencing the most valuable type-strain genomes for metagenomic binning, comparative biology and taxonomic classification.</title>
        <authorList>
            <person name="Goeker M."/>
        </authorList>
    </citation>
    <scope>NUCLEOTIDE SEQUENCE [LARGE SCALE GENOMIC DNA]</scope>
    <source>
        <strain evidence="2 3">DSM 15521</strain>
    </source>
</reference>
<dbReference type="OrthoDB" id="9788513at2"/>
<organism evidence="2 3">
    <name type="scientific">Thermovibrio guaymasensis</name>
    <dbReference type="NCBI Taxonomy" id="240167"/>
    <lineage>
        <taxon>Bacteria</taxon>
        <taxon>Pseudomonadati</taxon>
        <taxon>Aquificota</taxon>
        <taxon>Aquificia</taxon>
        <taxon>Desulfurobacteriales</taxon>
        <taxon>Desulfurobacteriaceae</taxon>
        <taxon>Thermovibrio</taxon>
    </lineage>
</organism>
<dbReference type="AlphaFoldDB" id="A0A420W8U2"/>
<feature type="chain" id="PRO_5019147451" evidence="1">
    <location>
        <begin position="17"/>
        <end position="236"/>
    </location>
</feature>
<dbReference type="Proteomes" id="UP000280881">
    <property type="component" value="Unassembled WGS sequence"/>
</dbReference>
<name>A0A420W8U2_9BACT</name>
<keyword evidence="3" id="KW-1185">Reference proteome</keyword>
<gene>
    <name evidence="2" type="ORF">C7457_0607</name>
</gene>
<dbReference type="SUPFAM" id="SSF48695">
    <property type="entry name" value="Multiheme cytochromes"/>
    <property type="match status" value="1"/>
</dbReference>
<proteinExistence type="predicted"/>
<dbReference type="EMBL" id="RBIE01000001">
    <property type="protein sequence ID" value="RKQ63727.1"/>
    <property type="molecule type" value="Genomic_DNA"/>
</dbReference>
<evidence type="ECO:0000313" key="3">
    <source>
        <dbReference type="Proteomes" id="UP000280881"/>
    </source>
</evidence>
<evidence type="ECO:0000313" key="2">
    <source>
        <dbReference type="EMBL" id="RKQ63727.1"/>
    </source>
</evidence>
<sequence length="236" mass="26784">MRKLLIALIIPVTAVAGGNPLLEAPATDSAKWGEKIKEMERPELPNLKEYPKPFHSPNSYKYEMNDVCSACHTFAAHKKDSKYAPFYNAHGTFMSCNVCHFVKEGLTYKWAEIKNGKVVVLDSGDFYGLKYVKVGDRVMLSGQNSQAKIVPIYEGTPVELPLKGNEDLLKDERAVAKMHNSLTKEALKCEDCHKENGKLDFRELGFSPERVKDLEENEIVKGLKEYETLHFPKFIW</sequence>
<keyword evidence="1" id="KW-0732">Signal</keyword>